<dbReference type="Pfam" id="PF13525">
    <property type="entry name" value="YfiO"/>
    <property type="match status" value="1"/>
</dbReference>
<dbReference type="PANTHER" id="PTHR37423:SF1">
    <property type="entry name" value="OUTER MEMBRANE PROTEIN ASSEMBLY FACTOR BAMD"/>
    <property type="match status" value="1"/>
</dbReference>
<evidence type="ECO:0000256" key="3">
    <source>
        <dbReference type="ARBA" id="ARBA00023139"/>
    </source>
</evidence>
<dbReference type="PROSITE" id="PS51257">
    <property type="entry name" value="PROKAR_LIPOPROTEIN"/>
    <property type="match status" value="1"/>
</dbReference>
<keyword evidence="5 6" id="KW-0449">Lipoprotein</keyword>
<sequence>MLLSKRFFILALVTFLTACASSEKEKVPENLSEAELYRQAQQSLENSNYSQAVDKLRALESRYPFGPFAEQAQLDLVYAYYKNMEPEAARASAERFIRLHPQHPNVDYAYYMRGLASNTADLGLIERYVPVDMSKRDPGQARQSFNEFSELLQRFPDSPYANDARQRMIALRNRLSYYELHVANYYMKRKAYVAAINRGRYIVEHMQGTPVVEEALGMMVEGYQHLNLEQPANEALEVLKTNYPDSKLIGENGEFTGYKVYADVDPSVWNIITFGLVDGKPADEIKPDPYTPRSRSWLNVITFGLLGDSGNEATAPKPPEQSTKR</sequence>
<evidence type="ECO:0000313" key="10">
    <source>
        <dbReference type="Proteomes" id="UP001500604"/>
    </source>
</evidence>
<feature type="signal peptide" evidence="7">
    <location>
        <begin position="1"/>
        <end position="20"/>
    </location>
</feature>
<dbReference type="SUPFAM" id="SSF48452">
    <property type="entry name" value="TPR-like"/>
    <property type="match status" value="1"/>
</dbReference>
<dbReference type="Gene3D" id="1.25.40.10">
    <property type="entry name" value="Tetratricopeptide repeat domain"/>
    <property type="match status" value="1"/>
</dbReference>
<dbReference type="NCBIfam" id="TIGR03302">
    <property type="entry name" value="OM_YfiO"/>
    <property type="match status" value="1"/>
</dbReference>
<evidence type="ECO:0000256" key="4">
    <source>
        <dbReference type="ARBA" id="ARBA00023237"/>
    </source>
</evidence>
<evidence type="ECO:0000256" key="7">
    <source>
        <dbReference type="SAM" id="SignalP"/>
    </source>
</evidence>
<evidence type="ECO:0000259" key="8">
    <source>
        <dbReference type="Pfam" id="PF13525"/>
    </source>
</evidence>
<comment type="subcellular location">
    <subcellularLocation>
        <location evidence="6">Cell outer membrane</location>
        <topology evidence="6">Lipid-anchor</topology>
    </subcellularLocation>
</comment>
<dbReference type="InterPro" id="IPR039565">
    <property type="entry name" value="BamD-like"/>
</dbReference>
<reference evidence="10" key="1">
    <citation type="journal article" date="2019" name="Int. J. Syst. Evol. Microbiol.">
        <title>The Global Catalogue of Microorganisms (GCM) 10K type strain sequencing project: providing services to taxonomists for standard genome sequencing and annotation.</title>
        <authorList>
            <consortium name="The Broad Institute Genomics Platform"/>
            <consortium name="The Broad Institute Genome Sequencing Center for Infectious Disease"/>
            <person name="Wu L."/>
            <person name="Ma J."/>
        </authorList>
    </citation>
    <scope>NUCLEOTIDE SEQUENCE [LARGE SCALE GENOMIC DNA]</scope>
    <source>
        <strain evidence="10">JCM 17805</strain>
    </source>
</reference>
<evidence type="ECO:0000256" key="5">
    <source>
        <dbReference type="ARBA" id="ARBA00023288"/>
    </source>
</evidence>
<keyword evidence="10" id="KW-1185">Reference proteome</keyword>
<dbReference type="EMBL" id="BAABFL010000064">
    <property type="protein sequence ID" value="GAA4648334.1"/>
    <property type="molecule type" value="Genomic_DNA"/>
</dbReference>
<comment type="subunit">
    <text evidence="6">Part of the Bam complex.</text>
</comment>
<comment type="function">
    <text evidence="6">Part of the outer membrane protein assembly complex, which is involved in assembly and insertion of beta-barrel proteins into the outer membrane.</text>
</comment>
<proteinExistence type="inferred from homology"/>
<keyword evidence="2 6" id="KW-0472">Membrane</keyword>
<feature type="domain" description="Outer membrane lipoprotein BamD-like" evidence="8">
    <location>
        <begin position="32"/>
        <end position="235"/>
    </location>
</feature>
<comment type="similarity">
    <text evidence="6">Belongs to the BamD family.</text>
</comment>
<feature type="chain" id="PRO_5045516496" description="Outer membrane protein assembly factor BamD" evidence="7">
    <location>
        <begin position="21"/>
        <end position="325"/>
    </location>
</feature>
<dbReference type="Proteomes" id="UP001500604">
    <property type="component" value="Unassembled WGS sequence"/>
</dbReference>
<dbReference type="HAMAP" id="MF_00922">
    <property type="entry name" value="OM_assembly_BamD"/>
    <property type="match status" value="1"/>
</dbReference>
<accession>A0ABP8UYC9</accession>
<keyword evidence="1 6" id="KW-0732">Signal</keyword>
<dbReference type="InterPro" id="IPR017689">
    <property type="entry name" value="BamD"/>
</dbReference>
<keyword evidence="4 6" id="KW-0998">Cell outer membrane</keyword>
<evidence type="ECO:0000256" key="6">
    <source>
        <dbReference type="HAMAP-Rule" id="MF_00922"/>
    </source>
</evidence>
<dbReference type="RefSeq" id="WP_345193881.1">
    <property type="nucleotide sequence ID" value="NZ_BAABFL010000064.1"/>
</dbReference>
<protein>
    <recommendedName>
        <fullName evidence="6">Outer membrane protein assembly factor BamD</fullName>
    </recommendedName>
</protein>
<name>A0ABP8UYC9_9GAMM</name>
<dbReference type="CDD" id="cd15830">
    <property type="entry name" value="BamD"/>
    <property type="match status" value="1"/>
</dbReference>
<gene>
    <name evidence="6" type="primary">bamD</name>
    <name evidence="9" type="ORF">GCM10023116_06010</name>
</gene>
<evidence type="ECO:0000256" key="1">
    <source>
        <dbReference type="ARBA" id="ARBA00022729"/>
    </source>
</evidence>
<comment type="caution">
    <text evidence="9">The sequence shown here is derived from an EMBL/GenBank/DDBJ whole genome shotgun (WGS) entry which is preliminary data.</text>
</comment>
<organism evidence="9 10">
    <name type="scientific">Kistimonas scapharcae</name>
    <dbReference type="NCBI Taxonomy" id="1036133"/>
    <lineage>
        <taxon>Bacteria</taxon>
        <taxon>Pseudomonadati</taxon>
        <taxon>Pseudomonadota</taxon>
        <taxon>Gammaproteobacteria</taxon>
        <taxon>Oceanospirillales</taxon>
        <taxon>Endozoicomonadaceae</taxon>
        <taxon>Kistimonas</taxon>
    </lineage>
</organism>
<evidence type="ECO:0000256" key="2">
    <source>
        <dbReference type="ARBA" id="ARBA00023136"/>
    </source>
</evidence>
<keyword evidence="3 6" id="KW-0564">Palmitate</keyword>
<dbReference type="PANTHER" id="PTHR37423">
    <property type="entry name" value="SOLUBLE LYTIC MUREIN TRANSGLYCOSYLASE-RELATED"/>
    <property type="match status" value="1"/>
</dbReference>
<dbReference type="InterPro" id="IPR011990">
    <property type="entry name" value="TPR-like_helical_dom_sf"/>
</dbReference>
<evidence type="ECO:0000313" key="9">
    <source>
        <dbReference type="EMBL" id="GAA4648334.1"/>
    </source>
</evidence>